<proteinExistence type="predicted"/>
<dbReference type="OrthoDB" id="2972613at2"/>
<evidence type="ECO:0000313" key="2">
    <source>
        <dbReference type="Proteomes" id="UP000242310"/>
    </source>
</evidence>
<name>A0A2P8H3Q6_9BACI</name>
<gene>
    <name evidence="1" type="ORF">B0H94_12223</name>
</gene>
<dbReference type="GO" id="GO:0046983">
    <property type="term" value="F:protein dimerization activity"/>
    <property type="evidence" value="ECO:0007669"/>
    <property type="project" value="InterPro"/>
</dbReference>
<organism evidence="1 2">
    <name type="scientific">Salsuginibacillus halophilus</name>
    <dbReference type="NCBI Taxonomy" id="517424"/>
    <lineage>
        <taxon>Bacteria</taxon>
        <taxon>Bacillati</taxon>
        <taxon>Bacillota</taxon>
        <taxon>Bacilli</taxon>
        <taxon>Bacillales</taxon>
        <taxon>Bacillaceae</taxon>
        <taxon>Salsuginibacillus</taxon>
    </lineage>
</organism>
<dbReference type="Gene3D" id="4.10.280.10">
    <property type="entry name" value="Helix-loop-helix DNA-binding domain"/>
    <property type="match status" value="1"/>
</dbReference>
<dbReference type="RefSeq" id="WP_106590026.1">
    <property type="nucleotide sequence ID" value="NZ_PYAV01000022.1"/>
</dbReference>
<dbReference type="InterPro" id="IPR037208">
    <property type="entry name" value="Spo0E-like_sf"/>
</dbReference>
<dbReference type="EMBL" id="PYAV01000022">
    <property type="protein sequence ID" value="PSL40829.1"/>
    <property type="molecule type" value="Genomic_DNA"/>
</dbReference>
<sequence>MKIKALCAEIEDLRNALNETSKQDSLTSPEMIRLSHHLDELLNQYDEILVQGGQPCHSYPCAASL</sequence>
<keyword evidence="2" id="KW-1185">Reference proteome</keyword>
<dbReference type="InterPro" id="IPR018540">
    <property type="entry name" value="Spo0E-like"/>
</dbReference>
<dbReference type="Proteomes" id="UP000242310">
    <property type="component" value="Unassembled WGS sequence"/>
</dbReference>
<accession>A0A2P8H3Q6</accession>
<protein>
    <submittedName>
        <fullName evidence="1">Spo0E like sporulation regulatory protein</fullName>
    </submittedName>
</protein>
<reference evidence="1 2" key="1">
    <citation type="submission" date="2018-03" db="EMBL/GenBank/DDBJ databases">
        <title>Genomic Encyclopedia of Type Strains, Phase III (KMG-III): the genomes of soil and plant-associated and newly described type strains.</title>
        <authorList>
            <person name="Whitman W."/>
        </authorList>
    </citation>
    <scope>NUCLEOTIDE SEQUENCE [LARGE SCALE GENOMIC DNA]</scope>
    <source>
        <strain evidence="1 2">CGMCC 1.07653</strain>
    </source>
</reference>
<dbReference type="GO" id="GO:0043937">
    <property type="term" value="P:regulation of sporulation"/>
    <property type="evidence" value="ECO:0007669"/>
    <property type="project" value="InterPro"/>
</dbReference>
<dbReference type="InterPro" id="IPR036638">
    <property type="entry name" value="HLH_DNA-bd_sf"/>
</dbReference>
<dbReference type="Pfam" id="PF09388">
    <property type="entry name" value="SpoOE-like"/>
    <property type="match status" value="1"/>
</dbReference>
<dbReference type="SUPFAM" id="SSF140500">
    <property type="entry name" value="BAS1536-like"/>
    <property type="match status" value="1"/>
</dbReference>
<evidence type="ECO:0000313" key="1">
    <source>
        <dbReference type="EMBL" id="PSL40829.1"/>
    </source>
</evidence>
<comment type="caution">
    <text evidence="1">The sequence shown here is derived from an EMBL/GenBank/DDBJ whole genome shotgun (WGS) entry which is preliminary data.</text>
</comment>
<dbReference type="AlphaFoldDB" id="A0A2P8H3Q6"/>